<protein>
    <recommendedName>
        <fullName evidence="4">F-box domain-containing protein</fullName>
    </recommendedName>
</protein>
<evidence type="ECO:0008006" key="4">
    <source>
        <dbReference type="Google" id="ProtNLM"/>
    </source>
</evidence>
<keyword evidence="3" id="KW-1185">Reference proteome</keyword>
<keyword evidence="1" id="KW-0472">Membrane</keyword>
<accession>A0A0C3F0V2</accession>
<dbReference type="InParanoid" id="A0A0C3F0V2"/>
<dbReference type="EMBL" id="KN833079">
    <property type="protein sequence ID" value="KIM73576.1"/>
    <property type="molecule type" value="Genomic_DNA"/>
</dbReference>
<reference evidence="3" key="2">
    <citation type="submission" date="2015-01" db="EMBL/GenBank/DDBJ databases">
        <title>Evolutionary Origins and Diversification of the Mycorrhizal Mutualists.</title>
        <authorList>
            <consortium name="DOE Joint Genome Institute"/>
            <consortium name="Mycorrhizal Genomics Consortium"/>
            <person name="Kohler A."/>
            <person name="Kuo A."/>
            <person name="Nagy L.G."/>
            <person name="Floudas D."/>
            <person name="Copeland A."/>
            <person name="Barry K.W."/>
            <person name="Cichocki N."/>
            <person name="Veneault-Fourrey C."/>
            <person name="LaButti K."/>
            <person name="Lindquist E.A."/>
            <person name="Lipzen A."/>
            <person name="Lundell T."/>
            <person name="Morin E."/>
            <person name="Murat C."/>
            <person name="Riley R."/>
            <person name="Ohm R."/>
            <person name="Sun H."/>
            <person name="Tunlid A."/>
            <person name="Henrissat B."/>
            <person name="Grigoriev I.V."/>
            <person name="Hibbett D.S."/>
            <person name="Martin F."/>
        </authorList>
    </citation>
    <scope>NUCLEOTIDE SEQUENCE [LARGE SCALE GENOMIC DNA]</scope>
    <source>
        <strain evidence="3">F 1598</strain>
    </source>
</reference>
<dbReference type="AlphaFoldDB" id="A0A0C3F0V2"/>
<sequence>MLPAHVCKHWRDVALSTPTRTLWTKIVLRVTNETFEFRAALVNHLVFPISCLTFMIRPRGTRLHERTSGGSWLFFFSTAIVGNIINFCVPFDILRSVEAAKGHRHTTSLITSLCRDFANFTV</sequence>
<dbReference type="Proteomes" id="UP000054166">
    <property type="component" value="Unassembled WGS sequence"/>
</dbReference>
<dbReference type="HOGENOM" id="CLU_2027631_0_0_1"/>
<dbReference type="OrthoDB" id="2884925at2759"/>
<gene>
    <name evidence="2" type="ORF">PILCRDRAFT_725890</name>
</gene>
<keyword evidence="1" id="KW-0812">Transmembrane</keyword>
<evidence type="ECO:0000256" key="1">
    <source>
        <dbReference type="SAM" id="Phobius"/>
    </source>
</evidence>
<proteinExistence type="predicted"/>
<keyword evidence="1" id="KW-1133">Transmembrane helix</keyword>
<evidence type="ECO:0000313" key="3">
    <source>
        <dbReference type="Proteomes" id="UP000054166"/>
    </source>
</evidence>
<evidence type="ECO:0000313" key="2">
    <source>
        <dbReference type="EMBL" id="KIM73576.1"/>
    </source>
</evidence>
<feature type="transmembrane region" description="Helical" evidence="1">
    <location>
        <begin position="72"/>
        <end position="94"/>
    </location>
</feature>
<organism evidence="2 3">
    <name type="scientific">Piloderma croceum (strain F 1598)</name>
    <dbReference type="NCBI Taxonomy" id="765440"/>
    <lineage>
        <taxon>Eukaryota</taxon>
        <taxon>Fungi</taxon>
        <taxon>Dikarya</taxon>
        <taxon>Basidiomycota</taxon>
        <taxon>Agaricomycotina</taxon>
        <taxon>Agaricomycetes</taxon>
        <taxon>Agaricomycetidae</taxon>
        <taxon>Atheliales</taxon>
        <taxon>Atheliaceae</taxon>
        <taxon>Piloderma</taxon>
    </lineage>
</organism>
<name>A0A0C3F0V2_PILCF</name>
<reference evidence="2 3" key="1">
    <citation type="submission" date="2014-04" db="EMBL/GenBank/DDBJ databases">
        <authorList>
            <consortium name="DOE Joint Genome Institute"/>
            <person name="Kuo A."/>
            <person name="Tarkka M."/>
            <person name="Buscot F."/>
            <person name="Kohler A."/>
            <person name="Nagy L.G."/>
            <person name="Floudas D."/>
            <person name="Copeland A."/>
            <person name="Barry K.W."/>
            <person name="Cichocki N."/>
            <person name="Veneault-Fourrey C."/>
            <person name="LaButti K."/>
            <person name="Lindquist E.A."/>
            <person name="Lipzen A."/>
            <person name="Lundell T."/>
            <person name="Morin E."/>
            <person name="Murat C."/>
            <person name="Sun H."/>
            <person name="Tunlid A."/>
            <person name="Henrissat B."/>
            <person name="Grigoriev I.V."/>
            <person name="Hibbett D.S."/>
            <person name="Martin F."/>
            <person name="Nordberg H.P."/>
            <person name="Cantor M.N."/>
            <person name="Hua S.X."/>
        </authorList>
    </citation>
    <scope>NUCLEOTIDE SEQUENCE [LARGE SCALE GENOMIC DNA]</scope>
    <source>
        <strain evidence="2 3">F 1598</strain>
    </source>
</reference>